<proteinExistence type="inferred from homology"/>
<feature type="chain" id="PRO_5047230839" evidence="6">
    <location>
        <begin position="20"/>
        <end position="136"/>
    </location>
</feature>
<comment type="subcellular location">
    <subcellularLocation>
        <location evidence="1">Endomembrane system</location>
        <topology evidence="1">Multi-pass membrane protein</topology>
    </subcellularLocation>
</comment>
<dbReference type="InterPro" id="IPR053279">
    <property type="entry name" value="EMC_subunit"/>
</dbReference>
<evidence type="ECO:0000256" key="3">
    <source>
        <dbReference type="ARBA" id="ARBA00022692"/>
    </source>
</evidence>
<evidence type="ECO:0000313" key="7">
    <source>
        <dbReference type="EMBL" id="QGN16106.1"/>
    </source>
</evidence>
<keyword evidence="8" id="KW-1185">Reference proteome</keyword>
<dbReference type="Pfam" id="PF10270">
    <property type="entry name" value="MMgT"/>
    <property type="match status" value="1"/>
</dbReference>
<dbReference type="EMBL" id="CP015057">
    <property type="protein sequence ID" value="QGN16106.1"/>
    <property type="molecule type" value="Genomic_DNA"/>
</dbReference>
<dbReference type="PANTHER" id="PTHR28144:SF1">
    <property type="entry name" value="ER MEMBRANE PROTEIN COMPLEX SUBUNIT 5"/>
    <property type="match status" value="1"/>
</dbReference>
<keyword evidence="3" id="KW-0812">Transmembrane</keyword>
<evidence type="ECO:0000256" key="1">
    <source>
        <dbReference type="ARBA" id="ARBA00004127"/>
    </source>
</evidence>
<keyword evidence="4" id="KW-1133">Transmembrane helix</keyword>
<sequence>MSLFSKSLFLLAWLQLIHSGFSSYEFHRVSKQLVLDNPDAVLPKLPLDIKLEAISGLVFFILAEFIGNSVLRFLTIRGEERIIDTHEYLKPVSMNKASNINLLLNSDPYGEINYHPSFVDIQAKRKEMKEFLAAKG</sequence>
<organism evidence="7 8">
    <name type="scientific">Kluyveromyces marxianus</name>
    <name type="common">Yeast</name>
    <name type="synonym">Candida kefyr</name>
    <dbReference type="NCBI Taxonomy" id="4911"/>
    <lineage>
        <taxon>Eukaryota</taxon>
        <taxon>Fungi</taxon>
        <taxon>Dikarya</taxon>
        <taxon>Ascomycota</taxon>
        <taxon>Saccharomycotina</taxon>
        <taxon>Saccharomycetes</taxon>
        <taxon>Saccharomycetales</taxon>
        <taxon>Saccharomycetaceae</taxon>
        <taxon>Kluyveromyces</taxon>
    </lineage>
</organism>
<protein>
    <submittedName>
        <fullName evidence="7">ER membrane protein complex subunit 5</fullName>
    </submittedName>
</protein>
<dbReference type="InterPro" id="IPR018937">
    <property type="entry name" value="MMgT"/>
</dbReference>
<evidence type="ECO:0000256" key="6">
    <source>
        <dbReference type="SAM" id="SignalP"/>
    </source>
</evidence>
<dbReference type="PANTHER" id="PTHR28144">
    <property type="entry name" value="ER MEMBRANE PROTEIN COMPLEX SUBUNIT 5"/>
    <property type="match status" value="1"/>
</dbReference>
<keyword evidence="5" id="KW-0472">Membrane</keyword>
<dbReference type="Proteomes" id="UP000422736">
    <property type="component" value="Chromosome 4"/>
</dbReference>
<keyword evidence="6" id="KW-0732">Signal</keyword>
<gene>
    <name evidence="7" type="primary">EMC5</name>
    <name evidence="7" type="ORF">FIM1_2807</name>
</gene>
<evidence type="ECO:0000256" key="5">
    <source>
        <dbReference type="ARBA" id="ARBA00023136"/>
    </source>
</evidence>
<feature type="signal peptide" evidence="6">
    <location>
        <begin position="1"/>
        <end position="19"/>
    </location>
</feature>
<reference evidence="7 8" key="1">
    <citation type="submission" date="2016-03" db="EMBL/GenBank/DDBJ databases">
        <title>How can Kluyveromyces marxianus grow so fast - potential evolutionary course in Saccharomyces Complex revealed by comparative genomics.</title>
        <authorList>
            <person name="Mo W."/>
            <person name="Lu W."/>
            <person name="Yang X."/>
            <person name="Qi J."/>
            <person name="Lv H."/>
        </authorList>
    </citation>
    <scope>NUCLEOTIDE SEQUENCE [LARGE SCALE GENOMIC DNA]</scope>
    <source>
        <strain evidence="7 8">FIM1</strain>
    </source>
</reference>
<evidence type="ECO:0000313" key="8">
    <source>
        <dbReference type="Proteomes" id="UP000422736"/>
    </source>
</evidence>
<comment type="similarity">
    <text evidence="2">Belongs to the membrane magnesium transporter (TC 1.A.67) family.</text>
</comment>
<name>A0ABX6EV47_KLUMA</name>
<evidence type="ECO:0000256" key="2">
    <source>
        <dbReference type="ARBA" id="ARBA00006109"/>
    </source>
</evidence>
<accession>A0ABX6EV47</accession>
<reference evidence="7 8" key="2">
    <citation type="submission" date="2019-11" db="EMBL/GenBank/DDBJ databases">
        <authorList>
            <person name="Lu H."/>
        </authorList>
    </citation>
    <scope>NUCLEOTIDE SEQUENCE [LARGE SCALE GENOMIC DNA]</scope>
    <source>
        <strain evidence="7 8">FIM1</strain>
    </source>
</reference>
<evidence type="ECO:0000256" key="4">
    <source>
        <dbReference type="ARBA" id="ARBA00022989"/>
    </source>
</evidence>